<dbReference type="InterPro" id="IPR011989">
    <property type="entry name" value="ARM-like"/>
</dbReference>
<feature type="compositionally biased region" description="Basic and acidic residues" evidence="6">
    <location>
        <begin position="484"/>
        <end position="496"/>
    </location>
</feature>
<keyword evidence="2" id="KW-0813">Transport</keyword>
<evidence type="ECO:0000256" key="3">
    <source>
        <dbReference type="ARBA" id="ARBA00022490"/>
    </source>
</evidence>
<reference evidence="7" key="1">
    <citation type="submission" date="2024-06" db="EMBL/GenBank/DDBJ databases">
        <authorList>
            <person name="Liu X."/>
            <person name="Lenzi L."/>
            <person name="Haldenby T S."/>
            <person name="Uol C."/>
        </authorList>
    </citation>
    <scope>NUCLEOTIDE SEQUENCE</scope>
</reference>
<dbReference type="Gene3D" id="1.25.10.10">
    <property type="entry name" value="Leucine-rich Repeat Variant"/>
    <property type="match status" value="1"/>
</dbReference>
<dbReference type="EMBL" id="CAXLJL010000112">
    <property type="protein sequence ID" value="CAL5131847.1"/>
    <property type="molecule type" value="Genomic_DNA"/>
</dbReference>
<evidence type="ECO:0000256" key="6">
    <source>
        <dbReference type="SAM" id="MobiDB-lite"/>
    </source>
</evidence>
<dbReference type="SUPFAM" id="SSF48371">
    <property type="entry name" value="ARM repeat"/>
    <property type="match status" value="1"/>
</dbReference>
<dbReference type="PANTHER" id="PTHR10527">
    <property type="entry name" value="IMPORTIN BETA"/>
    <property type="match status" value="1"/>
</dbReference>
<organism evidence="7 8">
    <name type="scientific">Calicophoron daubneyi</name>
    <name type="common">Rumen fluke</name>
    <name type="synonym">Paramphistomum daubneyi</name>
    <dbReference type="NCBI Taxonomy" id="300641"/>
    <lineage>
        <taxon>Eukaryota</taxon>
        <taxon>Metazoa</taxon>
        <taxon>Spiralia</taxon>
        <taxon>Lophotrochozoa</taxon>
        <taxon>Platyhelminthes</taxon>
        <taxon>Trematoda</taxon>
        <taxon>Digenea</taxon>
        <taxon>Plagiorchiida</taxon>
        <taxon>Pronocephalata</taxon>
        <taxon>Paramphistomoidea</taxon>
        <taxon>Paramphistomidae</taxon>
        <taxon>Calicophoron</taxon>
    </lineage>
</organism>
<evidence type="ECO:0000313" key="7">
    <source>
        <dbReference type="EMBL" id="CAL5131847.1"/>
    </source>
</evidence>
<comment type="subcellular location">
    <subcellularLocation>
        <location evidence="1">Cytoplasm</location>
    </subcellularLocation>
</comment>
<evidence type="ECO:0000256" key="5">
    <source>
        <dbReference type="ARBA" id="ARBA00022927"/>
    </source>
</evidence>
<evidence type="ECO:0000313" key="8">
    <source>
        <dbReference type="Proteomes" id="UP001497525"/>
    </source>
</evidence>
<dbReference type="Proteomes" id="UP001497525">
    <property type="component" value="Unassembled WGS sequence"/>
</dbReference>
<dbReference type="GO" id="GO:0006606">
    <property type="term" value="P:protein import into nucleus"/>
    <property type="evidence" value="ECO:0007669"/>
    <property type="project" value="InterPro"/>
</dbReference>
<evidence type="ECO:0000256" key="4">
    <source>
        <dbReference type="ARBA" id="ARBA00022737"/>
    </source>
</evidence>
<dbReference type="InterPro" id="IPR040122">
    <property type="entry name" value="Importin_beta"/>
</dbReference>
<proteinExistence type="predicted"/>
<gene>
    <name evidence="7" type="ORF">CDAUBV1_LOCUS4388</name>
</gene>
<evidence type="ECO:0008006" key="9">
    <source>
        <dbReference type="Google" id="ProtNLM"/>
    </source>
</evidence>
<name>A0AAV2T314_CALDB</name>
<dbReference type="InterPro" id="IPR016024">
    <property type="entry name" value="ARM-type_fold"/>
</dbReference>
<evidence type="ECO:0000256" key="2">
    <source>
        <dbReference type="ARBA" id="ARBA00022448"/>
    </source>
</evidence>
<feature type="region of interest" description="Disordered" evidence="6">
    <location>
        <begin position="484"/>
        <end position="510"/>
    </location>
</feature>
<protein>
    <recommendedName>
        <fullName evidence="9">HEAT repeat protein</fullName>
    </recommendedName>
</protein>
<comment type="caution">
    <text evidence="7">The sequence shown here is derived from an EMBL/GenBank/DDBJ whole genome shotgun (WGS) entry which is preliminary data.</text>
</comment>
<accession>A0AAV2T314</accession>
<dbReference type="AlphaFoldDB" id="A0AAV2T314"/>
<keyword evidence="5" id="KW-0653">Protein transport</keyword>
<sequence>MASLVGMPDENKELLSVLDLLCAPKKLDRDKGEEKFRSLTLCRKDLDYLRLWIADKLEGFSNWEDVYGGLTVANILLEDTPDEVLKELRLMEELESRVLECHENEEFRVRIAAGQLMGALCRRSGLPVFKRFIPSVIQGVDENLERNIDPAATEAESSQRELDLAKERDVNLSKSSLTIFHDTAGWKHLETWMKCIKQMVTNLKPEDFVQVERAEIMNVIFKAVRHTNRFVRDTGYDVLATLIQRHACYCDPESSETNYLSIAHQLVQGLSDNWSQVRMAASRAARAFFDVSPPPGVKLADAYPILLPAMCLNRYDVAEGVRLYSQETWCHATKMEGKKLLGLYLEPVIEFYIKQSDADNHAVREAACNAIAEAVSKLNPSIIRPHMKPISDALVVCLSDESWPVREAACIALGTLISIFPSEMKESGYETLMSEQFLLNLCDSVSAVRGGAASSVAHIMNAALDPKITQIYLNFIRNKLDGLDQQPRESRGDESSAVRVSNVRSLSGPDAHDARHTNQIMYSCCSLGPKLQKGCKDGCAHQRPGEPWEQTDGAVRLIGQIAESASQLFDDTLVEPMVEAALKTHYAQYPYLLETACRTIGEMCKGLAKMQFKRHLDSVLVVLAAAVECELPLAAVASEETVGILAHRIGPNVLRGRIENHMDSRVPNRLRGFLPPAF</sequence>
<dbReference type="GO" id="GO:0005737">
    <property type="term" value="C:cytoplasm"/>
    <property type="evidence" value="ECO:0007669"/>
    <property type="project" value="UniProtKB-SubCell"/>
</dbReference>
<dbReference type="Pfam" id="PF13513">
    <property type="entry name" value="HEAT_EZ"/>
    <property type="match status" value="1"/>
</dbReference>
<evidence type="ECO:0000256" key="1">
    <source>
        <dbReference type="ARBA" id="ARBA00004496"/>
    </source>
</evidence>
<keyword evidence="4" id="KW-0677">Repeat</keyword>
<keyword evidence="3" id="KW-0963">Cytoplasm</keyword>